<name>A0A852TP23_9ACTN</name>
<evidence type="ECO:0000256" key="1">
    <source>
        <dbReference type="SAM" id="MobiDB-lite"/>
    </source>
</evidence>
<dbReference type="Gene3D" id="6.10.250.660">
    <property type="match status" value="1"/>
</dbReference>
<protein>
    <submittedName>
        <fullName evidence="2">DivIVA domain-containing protein</fullName>
    </submittedName>
</protein>
<feature type="region of interest" description="Disordered" evidence="1">
    <location>
        <begin position="94"/>
        <end position="153"/>
    </location>
</feature>
<organism evidence="2 3">
    <name type="scientific">Spinactinospora alkalitolerans</name>
    <dbReference type="NCBI Taxonomy" id="687207"/>
    <lineage>
        <taxon>Bacteria</taxon>
        <taxon>Bacillati</taxon>
        <taxon>Actinomycetota</taxon>
        <taxon>Actinomycetes</taxon>
        <taxon>Streptosporangiales</taxon>
        <taxon>Nocardiopsidaceae</taxon>
        <taxon>Spinactinospora</taxon>
    </lineage>
</organism>
<proteinExistence type="predicted"/>
<reference evidence="2 3" key="1">
    <citation type="submission" date="2020-07" db="EMBL/GenBank/DDBJ databases">
        <title>Sequencing the genomes of 1000 actinobacteria strains.</title>
        <authorList>
            <person name="Klenk H.-P."/>
        </authorList>
    </citation>
    <scope>NUCLEOTIDE SEQUENCE [LARGE SCALE GENOMIC DNA]</scope>
    <source>
        <strain evidence="2 3">CXB654</strain>
    </source>
</reference>
<keyword evidence="3" id="KW-1185">Reference proteome</keyword>
<accession>A0A852TP23</accession>
<gene>
    <name evidence="2" type="ORF">HDA32_000828</name>
</gene>
<dbReference type="AlphaFoldDB" id="A0A852TP23"/>
<dbReference type="NCBIfam" id="TIGR03544">
    <property type="entry name" value="DivI1A_domain"/>
    <property type="match status" value="1"/>
</dbReference>
<comment type="caution">
    <text evidence="2">The sequence shown here is derived from an EMBL/GenBank/DDBJ whole genome shotgun (WGS) entry which is preliminary data.</text>
</comment>
<dbReference type="Proteomes" id="UP000589036">
    <property type="component" value="Unassembled WGS sequence"/>
</dbReference>
<dbReference type="RefSeq" id="WP_376766931.1">
    <property type="nucleotide sequence ID" value="NZ_BAAAYY010000002.1"/>
</dbReference>
<sequence>MTAILILTALAALAVLVGVALVVMGRGGQLARFEADHPPLELPSDRPVTGSDVANVRLPLALWGYHVRAVDEVLQRLAAALKERDARIAELEERLAEPGRHTPHRVWYPRHATDAPEGGDPEEDPGERRPSVHVRAGRAGDGAEPLPDDPQDT</sequence>
<dbReference type="EMBL" id="JACCCC010000001">
    <property type="protein sequence ID" value="NYE45708.1"/>
    <property type="molecule type" value="Genomic_DNA"/>
</dbReference>
<evidence type="ECO:0000313" key="2">
    <source>
        <dbReference type="EMBL" id="NYE45708.1"/>
    </source>
</evidence>
<evidence type="ECO:0000313" key="3">
    <source>
        <dbReference type="Proteomes" id="UP000589036"/>
    </source>
</evidence>
<dbReference type="InterPro" id="IPR019933">
    <property type="entry name" value="DivIVA_domain"/>
</dbReference>